<dbReference type="Gene3D" id="3.20.20.80">
    <property type="entry name" value="Glycosidases"/>
    <property type="match status" value="1"/>
</dbReference>
<dbReference type="RefSeq" id="WP_167994100.1">
    <property type="nucleotide sequence ID" value="NZ_JAATJL010000001.1"/>
</dbReference>
<dbReference type="SUPFAM" id="SSF51011">
    <property type="entry name" value="Glycosyl hydrolase domain"/>
    <property type="match status" value="1"/>
</dbReference>
<sequence>MELWPGDAYPLGATYDGTGTNFALYSEIAEKVELCLIDDDGAETRIELKEVDGYVWHGYLPQVSPGQKYGYRVHGPNNPDEGHRCNPNKLLLDPYAKAVHGQIDWDQALFGYNFGDEHSVNNEDSAAHMMLGVVINPFFNWDGDRMPRTPYHQSVIYEAHVKGLTQLHPEIPEEQRGTYAGVAHPAVIAHLQKLGVTAIELMPVHQFVNDSTLQEKGLSNYWGYNTIGFFAPHNAYGSTGDEGEQVQEFKAMVRELHLAGIEVILDVVYNHTAEGNHMGPTLSMRGIDNASYYRLVEDDKQYYMDTTGTGNSLNVGNPHSLQLLMDSLRYWVTEMHVDGFRFDLASALAREFYEVDRLSAFFELVQQDPVVSQVKLIAEPWDVGPGGYQVGNFPPQWTEWNGKYRDTVRDFWRGEPSSIGEFASRLTGSADLYEHSARRPVASINFVTAHDGFTLRDLVSYNEKHNEANGEDNNDGESHNRSWNCGAEGSTDDPEVQTLRVRQQRNFIATLLLSQGVPMILHGDELGRTQDGNNNTYCQDSELSWVHWDNLDQPLLEFTAAVSRLRSEHPTFRRRRFFDGRPVRRGEGEALPDIVWLDTEGELMAPEDWNDGFGRSIGVFLNGQGIRGRDQRGQRITDLNFLLYFNAHDEAVKFTVPSEEYGPMWDEVIDTAGVYADSDPIPAGAAVTVEAKSMVVLRAHAEAEDLDHSVAASLAILANENTAKTGSA</sequence>
<dbReference type="Gene3D" id="2.60.40.1180">
    <property type="entry name" value="Golgi alpha-mannosidase II"/>
    <property type="match status" value="1"/>
</dbReference>
<dbReference type="InterPro" id="IPR006047">
    <property type="entry name" value="GH13_cat_dom"/>
</dbReference>
<dbReference type="CDD" id="cd02856">
    <property type="entry name" value="E_set_GDE_Isoamylase_N"/>
    <property type="match status" value="1"/>
</dbReference>
<dbReference type="PANTHER" id="PTHR43002">
    <property type="entry name" value="GLYCOGEN DEBRANCHING ENZYME"/>
    <property type="match status" value="1"/>
</dbReference>
<comment type="similarity">
    <text evidence="1">Belongs to the glycosyl hydrolase 13 family.</text>
</comment>
<keyword evidence="2 6" id="KW-0378">Hydrolase</keyword>
<name>A0A846RRB4_9MICC</name>
<evidence type="ECO:0000256" key="4">
    <source>
        <dbReference type="SAM" id="MobiDB-lite"/>
    </source>
</evidence>
<dbReference type="SUPFAM" id="SSF81296">
    <property type="entry name" value="E set domains"/>
    <property type="match status" value="1"/>
</dbReference>
<dbReference type="InterPro" id="IPR014756">
    <property type="entry name" value="Ig_E-set"/>
</dbReference>
<dbReference type="InterPro" id="IPR011837">
    <property type="entry name" value="Glycogen_debranch_GlgX"/>
</dbReference>
<dbReference type="SUPFAM" id="SSF51445">
    <property type="entry name" value="(Trans)glycosidases"/>
    <property type="match status" value="1"/>
</dbReference>
<organism evidence="6 7">
    <name type="scientific">Arthrobacter pigmenti</name>
    <dbReference type="NCBI Taxonomy" id="271432"/>
    <lineage>
        <taxon>Bacteria</taxon>
        <taxon>Bacillati</taxon>
        <taxon>Actinomycetota</taxon>
        <taxon>Actinomycetes</taxon>
        <taxon>Micrococcales</taxon>
        <taxon>Micrococcaceae</taxon>
        <taxon>Arthrobacter</taxon>
    </lineage>
</organism>
<dbReference type="Pfam" id="PF00128">
    <property type="entry name" value="Alpha-amylase"/>
    <property type="match status" value="2"/>
</dbReference>
<reference evidence="6 7" key="1">
    <citation type="submission" date="2020-03" db="EMBL/GenBank/DDBJ databases">
        <title>Sequencing the genomes of 1000 actinobacteria strains.</title>
        <authorList>
            <person name="Klenk H.-P."/>
        </authorList>
    </citation>
    <scope>NUCLEOTIDE SEQUENCE [LARGE SCALE GENOMIC DNA]</scope>
    <source>
        <strain evidence="6 7">DSM 16403</strain>
    </source>
</reference>
<dbReference type="GO" id="GO:0005980">
    <property type="term" value="P:glycogen catabolic process"/>
    <property type="evidence" value="ECO:0007669"/>
    <property type="project" value="InterPro"/>
</dbReference>
<dbReference type="InterPro" id="IPR013780">
    <property type="entry name" value="Glyco_hydro_b"/>
</dbReference>
<evidence type="ECO:0000313" key="7">
    <source>
        <dbReference type="Proteomes" id="UP000547458"/>
    </source>
</evidence>
<dbReference type="Proteomes" id="UP000547458">
    <property type="component" value="Unassembled WGS sequence"/>
</dbReference>
<feature type="region of interest" description="Disordered" evidence="4">
    <location>
        <begin position="465"/>
        <end position="495"/>
    </location>
</feature>
<dbReference type="Pfam" id="PF02922">
    <property type="entry name" value="CBM_48"/>
    <property type="match status" value="1"/>
</dbReference>
<comment type="caution">
    <text evidence="6">The sequence shown here is derived from an EMBL/GenBank/DDBJ whole genome shotgun (WGS) entry which is preliminary data.</text>
</comment>
<feature type="domain" description="Glycosyl hydrolase family 13 catalytic" evidence="5">
    <location>
        <begin position="166"/>
        <end position="566"/>
    </location>
</feature>
<evidence type="ECO:0000313" key="6">
    <source>
        <dbReference type="EMBL" id="NJC23112.1"/>
    </source>
</evidence>
<protein>
    <submittedName>
        <fullName evidence="6">Glycogen operon protein</fullName>
        <ecNumber evidence="6">3.2.1.-</ecNumber>
    </submittedName>
</protein>
<dbReference type="NCBIfam" id="TIGR02100">
    <property type="entry name" value="glgX_debranch"/>
    <property type="match status" value="1"/>
</dbReference>
<dbReference type="InterPro" id="IPR017853">
    <property type="entry name" value="GH"/>
</dbReference>
<dbReference type="EC" id="3.2.1.-" evidence="6"/>
<proteinExistence type="inferred from homology"/>
<dbReference type="SMART" id="SM00642">
    <property type="entry name" value="Aamy"/>
    <property type="match status" value="1"/>
</dbReference>
<evidence type="ECO:0000256" key="3">
    <source>
        <dbReference type="ARBA" id="ARBA00023295"/>
    </source>
</evidence>
<dbReference type="InterPro" id="IPR004193">
    <property type="entry name" value="Glyco_hydro_13_N"/>
</dbReference>
<evidence type="ECO:0000259" key="5">
    <source>
        <dbReference type="SMART" id="SM00642"/>
    </source>
</evidence>
<dbReference type="InterPro" id="IPR013783">
    <property type="entry name" value="Ig-like_fold"/>
</dbReference>
<keyword evidence="3 6" id="KW-0326">Glycosidase</keyword>
<dbReference type="InterPro" id="IPR044505">
    <property type="entry name" value="GlgX_Isoamylase_N_E_set"/>
</dbReference>
<dbReference type="CDD" id="cd11326">
    <property type="entry name" value="AmyAc_Glg_debranch"/>
    <property type="match status" value="1"/>
</dbReference>
<dbReference type="Gene3D" id="2.60.40.10">
    <property type="entry name" value="Immunoglobulins"/>
    <property type="match status" value="1"/>
</dbReference>
<evidence type="ECO:0000256" key="1">
    <source>
        <dbReference type="ARBA" id="ARBA00008061"/>
    </source>
</evidence>
<accession>A0A846RRB4</accession>
<dbReference type="EMBL" id="JAATJL010000001">
    <property type="protein sequence ID" value="NJC23112.1"/>
    <property type="molecule type" value="Genomic_DNA"/>
</dbReference>
<keyword evidence="7" id="KW-1185">Reference proteome</keyword>
<dbReference type="GO" id="GO:0004135">
    <property type="term" value="F:amylo-alpha-1,6-glucosidase activity"/>
    <property type="evidence" value="ECO:0007669"/>
    <property type="project" value="InterPro"/>
</dbReference>
<gene>
    <name evidence="6" type="ORF">BJ994_002188</name>
</gene>
<evidence type="ECO:0000256" key="2">
    <source>
        <dbReference type="ARBA" id="ARBA00022801"/>
    </source>
</evidence>
<dbReference type="AlphaFoldDB" id="A0A846RRB4"/>